<keyword evidence="7" id="KW-1185">Reference proteome</keyword>
<evidence type="ECO:0000256" key="3">
    <source>
        <dbReference type="ARBA" id="ARBA00023163"/>
    </source>
</evidence>
<dbReference type="Pfam" id="PF02365">
    <property type="entry name" value="NAM"/>
    <property type="match status" value="1"/>
</dbReference>
<dbReference type="GO" id="GO:0003677">
    <property type="term" value="F:DNA binding"/>
    <property type="evidence" value="ECO:0007669"/>
    <property type="project" value="UniProtKB-KW"/>
</dbReference>
<evidence type="ECO:0000256" key="4">
    <source>
        <dbReference type="ARBA" id="ARBA00023242"/>
    </source>
</evidence>
<dbReference type="PANTHER" id="PTHR31744:SF210">
    <property type="entry name" value="NAC DOMAIN-CONTAINING PROTEIN 86-LIKE"/>
    <property type="match status" value="1"/>
</dbReference>
<evidence type="ECO:0000256" key="1">
    <source>
        <dbReference type="ARBA" id="ARBA00023015"/>
    </source>
</evidence>
<dbReference type="InterPro" id="IPR036093">
    <property type="entry name" value="NAC_dom_sf"/>
</dbReference>
<dbReference type="GO" id="GO:0006355">
    <property type="term" value="P:regulation of DNA-templated transcription"/>
    <property type="evidence" value="ECO:0007669"/>
    <property type="project" value="InterPro"/>
</dbReference>
<dbReference type="EMBL" id="LRBV02000009">
    <property type="status" value="NOT_ANNOTATED_CDS"/>
    <property type="molecule type" value="Genomic_DNA"/>
</dbReference>
<dbReference type="SUPFAM" id="SSF101941">
    <property type="entry name" value="NAC domain"/>
    <property type="match status" value="1"/>
</dbReference>
<evidence type="ECO:0000313" key="6">
    <source>
        <dbReference type="EnsemblPlants" id="QL09p006653:mrna"/>
    </source>
</evidence>
<reference evidence="6" key="2">
    <citation type="submission" date="2021-01" db="UniProtKB">
        <authorList>
            <consortium name="EnsemblPlants"/>
        </authorList>
    </citation>
    <scope>IDENTIFICATION</scope>
</reference>
<dbReference type="InterPro" id="IPR003441">
    <property type="entry name" value="NAC-dom"/>
</dbReference>
<keyword evidence="1" id="KW-0805">Transcription regulation</keyword>
<feature type="domain" description="NAC" evidence="5">
    <location>
        <begin position="9"/>
        <end position="156"/>
    </location>
</feature>
<evidence type="ECO:0000256" key="2">
    <source>
        <dbReference type="ARBA" id="ARBA00023125"/>
    </source>
</evidence>
<dbReference type="Gramene" id="QL09p006653:mrna">
    <property type="protein sequence ID" value="QL09p006653:mrna"/>
    <property type="gene ID" value="QL09p006653"/>
</dbReference>
<proteinExistence type="predicted"/>
<keyword evidence="4" id="KW-0539">Nucleus</keyword>
<dbReference type="InParanoid" id="A0A7N2MH16"/>
<reference evidence="6 7" key="1">
    <citation type="journal article" date="2016" name="G3 (Bethesda)">
        <title>First Draft Assembly and Annotation of the Genome of a California Endemic Oak Quercus lobata Nee (Fagaceae).</title>
        <authorList>
            <person name="Sork V.L."/>
            <person name="Fitz-Gibbon S.T."/>
            <person name="Puiu D."/>
            <person name="Crepeau M."/>
            <person name="Gugger P.F."/>
            <person name="Sherman R."/>
            <person name="Stevens K."/>
            <person name="Langley C.H."/>
            <person name="Pellegrini M."/>
            <person name="Salzberg S.L."/>
        </authorList>
    </citation>
    <scope>NUCLEOTIDE SEQUENCE [LARGE SCALE GENOMIC DNA]</scope>
    <source>
        <strain evidence="6 7">cv. SW786</strain>
    </source>
</reference>
<evidence type="ECO:0000259" key="5">
    <source>
        <dbReference type="PROSITE" id="PS51005"/>
    </source>
</evidence>
<dbReference type="AlphaFoldDB" id="A0A7N2MH16"/>
<accession>A0A7N2MH16</accession>
<dbReference type="Proteomes" id="UP000594261">
    <property type="component" value="Chromosome 9"/>
</dbReference>
<dbReference type="PROSITE" id="PS51005">
    <property type="entry name" value="NAC"/>
    <property type="match status" value="1"/>
</dbReference>
<sequence>MEKLSLDRMPPGVGFVPKDDVIIEHYLKKKITGNDKDIGFIPEIEFYKYEPWDLPNKSGIDSRDQEWFFFNTLIPKHQNGSKKNRTTKKGFWKTTGKDKEIKFRGSLIGMKKILVYRTPNEEGTKWVMHEYHTTQEEFDGEHPGQKAFVLCRLINKEAESNEGGSAKSDVTVPVQSNNYNYHNADVAKNQAAELTSTEIDFCVAEPLNVYNVSSPGDSPSSPNNIAVDKETLKNMASYTDNGSCGGSDANAQASENSQDVVDQDLDKSETFETGFIHPLGLYCNSLSPSTLTSVTPAVSSPTIAEASANDLNDYYWRQFMLNWPHPTAYEYWDLGHNNGSCGGSDANAEAYSYFINPYSIYY</sequence>
<keyword evidence="3" id="KW-0804">Transcription</keyword>
<name>A0A7N2MH16_QUELO</name>
<dbReference type="OMA" id="WIELMIS"/>
<dbReference type="Gene3D" id="2.170.150.80">
    <property type="entry name" value="NAC domain"/>
    <property type="match status" value="1"/>
</dbReference>
<keyword evidence="2" id="KW-0238">DNA-binding</keyword>
<dbReference type="PANTHER" id="PTHR31744">
    <property type="entry name" value="PROTEIN CUP-SHAPED COTYLEDON 2-RELATED"/>
    <property type="match status" value="1"/>
</dbReference>
<protein>
    <recommendedName>
        <fullName evidence="5">NAC domain-containing protein</fullName>
    </recommendedName>
</protein>
<evidence type="ECO:0000313" key="7">
    <source>
        <dbReference type="Proteomes" id="UP000594261"/>
    </source>
</evidence>
<dbReference type="EnsemblPlants" id="QL09p006653:mrna">
    <property type="protein sequence ID" value="QL09p006653:mrna"/>
    <property type="gene ID" value="QL09p006653"/>
</dbReference>
<organism evidence="6 7">
    <name type="scientific">Quercus lobata</name>
    <name type="common">Valley oak</name>
    <dbReference type="NCBI Taxonomy" id="97700"/>
    <lineage>
        <taxon>Eukaryota</taxon>
        <taxon>Viridiplantae</taxon>
        <taxon>Streptophyta</taxon>
        <taxon>Embryophyta</taxon>
        <taxon>Tracheophyta</taxon>
        <taxon>Spermatophyta</taxon>
        <taxon>Magnoliopsida</taxon>
        <taxon>eudicotyledons</taxon>
        <taxon>Gunneridae</taxon>
        <taxon>Pentapetalae</taxon>
        <taxon>rosids</taxon>
        <taxon>fabids</taxon>
        <taxon>Fagales</taxon>
        <taxon>Fagaceae</taxon>
        <taxon>Quercus</taxon>
    </lineage>
</organism>